<dbReference type="PROSITE" id="PS50893">
    <property type="entry name" value="ABC_TRANSPORTER_2"/>
    <property type="match status" value="1"/>
</dbReference>
<evidence type="ECO:0000256" key="1">
    <source>
        <dbReference type="ARBA" id="ARBA00005417"/>
    </source>
</evidence>
<keyword evidence="4" id="KW-0547">Nucleotide-binding</keyword>
<evidence type="ECO:0000256" key="2">
    <source>
        <dbReference type="ARBA" id="ARBA00022448"/>
    </source>
</evidence>
<dbReference type="Proteomes" id="UP001055101">
    <property type="component" value="Unassembled WGS sequence"/>
</dbReference>
<comment type="similarity">
    <text evidence="1">Belongs to the ABC transporter superfamily.</text>
</comment>
<dbReference type="Gene3D" id="3.40.50.300">
    <property type="entry name" value="P-loop containing nucleotide triphosphate hydrolases"/>
    <property type="match status" value="1"/>
</dbReference>
<evidence type="ECO:0000256" key="3">
    <source>
        <dbReference type="ARBA" id="ARBA00022458"/>
    </source>
</evidence>
<evidence type="ECO:0000256" key="4">
    <source>
        <dbReference type="ARBA" id="ARBA00022741"/>
    </source>
</evidence>
<dbReference type="Pfam" id="PF00005">
    <property type="entry name" value="ABC_tran"/>
    <property type="match status" value="1"/>
</dbReference>
<dbReference type="RefSeq" id="WP_238232272.1">
    <property type="nucleotide sequence ID" value="NZ_BPRA01000013.1"/>
</dbReference>
<dbReference type="InterPro" id="IPR003593">
    <property type="entry name" value="AAA+_ATPase"/>
</dbReference>
<dbReference type="PANTHER" id="PTHR42711:SF5">
    <property type="entry name" value="ABC TRANSPORTER ATP-BINDING PROTEIN NATA"/>
    <property type="match status" value="1"/>
</dbReference>
<feature type="domain" description="ABC transporter" evidence="6">
    <location>
        <begin position="4"/>
        <end position="233"/>
    </location>
</feature>
<dbReference type="PANTHER" id="PTHR42711">
    <property type="entry name" value="ABC TRANSPORTER ATP-BINDING PROTEIN"/>
    <property type="match status" value="1"/>
</dbReference>
<dbReference type="InterPro" id="IPR003439">
    <property type="entry name" value="ABC_transporter-like_ATP-bd"/>
</dbReference>
<accession>A0ABQ4TP85</accession>
<gene>
    <name evidence="7" type="primary">lnrL_2</name>
    <name evidence="7" type="ORF">EKPJFOCH_2916</name>
</gene>
<dbReference type="EMBL" id="BPRA01000013">
    <property type="protein sequence ID" value="GJE56412.1"/>
    <property type="molecule type" value="Genomic_DNA"/>
</dbReference>
<proteinExistence type="inferred from homology"/>
<dbReference type="CDD" id="cd03230">
    <property type="entry name" value="ABC_DR_subfamily_A"/>
    <property type="match status" value="1"/>
</dbReference>
<evidence type="ECO:0000256" key="5">
    <source>
        <dbReference type="ARBA" id="ARBA00022840"/>
    </source>
</evidence>
<evidence type="ECO:0000313" key="8">
    <source>
        <dbReference type="Proteomes" id="UP001055101"/>
    </source>
</evidence>
<dbReference type="SUPFAM" id="SSF52540">
    <property type="entry name" value="P-loop containing nucleoside triphosphate hydrolases"/>
    <property type="match status" value="1"/>
</dbReference>
<keyword evidence="2" id="KW-0813">Transport</keyword>
<sequence length="314" mass="33172">MVLLDIRNAALAYRGRAALDGVDLCVAGGQTVALLGPNGAGKTSLLRLAAGRLPPKRGSVRVFGRDPARDSATRRRIGFVPQEIALYPRLTVAENLDVFAQLAGLKRPARRSAVAAVLDQTAIEQVADRPVGALSGGYQRRVNLAASLVTRPDLILLDEPTQGVDLAARAAIHKVLEILRKQGAAIVVSTHDFSESERLADRVAFLSAGRLVREGSLADLLRPLAAASPEYEVLLDTPPEPEAEAALRLAGFCTAELSDATSWRAARAAAEGVDGAALLSDLRDAGVPVAEIRIRRPGLEALYRNIIPTGGALP</sequence>
<dbReference type="InterPro" id="IPR050763">
    <property type="entry name" value="ABC_transporter_ATP-binding"/>
</dbReference>
<keyword evidence="8" id="KW-1185">Reference proteome</keyword>
<reference evidence="7" key="2">
    <citation type="submission" date="2021-08" db="EMBL/GenBank/DDBJ databases">
        <authorList>
            <person name="Tani A."/>
            <person name="Ola A."/>
            <person name="Ogura Y."/>
            <person name="Katsura K."/>
            <person name="Hayashi T."/>
        </authorList>
    </citation>
    <scope>NUCLEOTIDE SEQUENCE</scope>
    <source>
        <strain evidence="7">DSM 23674</strain>
    </source>
</reference>
<reference evidence="7" key="1">
    <citation type="journal article" date="2021" name="Front. Microbiol.">
        <title>Comprehensive Comparative Genomics and Phenotyping of Methylobacterium Species.</title>
        <authorList>
            <person name="Alessa O."/>
            <person name="Ogura Y."/>
            <person name="Fujitani Y."/>
            <person name="Takami H."/>
            <person name="Hayashi T."/>
            <person name="Sahin N."/>
            <person name="Tani A."/>
        </authorList>
    </citation>
    <scope>NUCLEOTIDE SEQUENCE</scope>
    <source>
        <strain evidence="7">DSM 23674</strain>
    </source>
</reference>
<keyword evidence="3" id="KW-0536">Nodulation</keyword>
<dbReference type="GO" id="GO:0005524">
    <property type="term" value="F:ATP binding"/>
    <property type="evidence" value="ECO:0007669"/>
    <property type="project" value="UniProtKB-KW"/>
</dbReference>
<dbReference type="SMART" id="SM00382">
    <property type="entry name" value="AAA"/>
    <property type="match status" value="1"/>
</dbReference>
<evidence type="ECO:0000313" key="7">
    <source>
        <dbReference type="EMBL" id="GJE56412.1"/>
    </source>
</evidence>
<name>A0ABQ4TP85_9HYPH</name>
<dbReference type="InterPro" id="IPR027417">
    <property type="entry name" value="P-loop_NTPase"/>
</dbReference>
<protein>
    <submittedName>
        <fullName evidence="7">Linearmycin resistance ATP-binding protein LnrL</fullName>
    </submittedName>
</protein>
<organism evidence="7 8">
    <name type="scientific">Methylobacterium thuringiense</name>
    <dbReference type="NCBI Taxonomy" id="1003091"/>
    <lineage>
        <taxon>Bacteria</taxon>
        <taxon>Pseudomonadati</taxon>
        <taxon>Pseudomonadota</taxon>
        <taxon>Alphaproteobacteria</taxon>
        <taxon>Hyphomicrobiales</taxon>
        <taxon>Methylobacteriaceae</taxon>
        <taxon>Methylobacterium</taxon>
    </lineage>
</organism>
<comment type="caution">
    <text evidence="7">The sequence shown here is derived from an EMBL/GenBank/DDBJ whole genome shotgun (WGS) entry which is preliminary data.</text>
</comment>
<keyword evidence="5 7" id="KW-0067">ATP-binding</keyword>
<evidence type="ECO:0000259" key="6">
    <source>
        <dbReference type="PROSITE" id="PS50893"/>
    </source>
</evidence>